<keyword evidence="8" id="KW-0645">Protease</keyword>
<keyword evidence="13" id="KW-0862">Zinc</keyword>
<gene>
    <name evidence="23" type="ORF">METZ01_LOCUS1353</name>
</gene>
<keyword evidence="17" id="KW-0325">Glycoprotein</keyword>
<dbReference type="GO" id="GO:0005764">
    <property type="term" value="C:lysosome"/>
    <property type="evidence" value="ECO:0007669"/>
    <property type="project" value="UniProtKB-SubCell"/>
</dbReference>
<name>A0A381N207_9ZZZZ</name>
<evidence type="ECO:0000256" key="14">
    <source>
        <dbReference type="ARBA" id="ARBA00023034"/>
    </source>
</evidence>
<sequence>MRSSVRVPFVCLLVSLSVLTAPAQPGTTQVAVAQSFPSDDPVIRTIWDEGVERSQIYELGQVIMDLIGPRLTGSPGMARANDWSVAKYAEWGIEAYKEQYGTWRGWERGISHVDLISPRVRSLEGMAAAWSPATEGPVEAEVVILADAGNSVAFESWLPEVSGKFVLISRPETNCRPQDNVEWFARPETLARINEERSQAVAAWRQREENTGVDRQVLPERLEAAGAAGIIRSQWSAGWGVNKIFGTRAERAPVFDLSCEAYGLVFRLAENGQEPVLRVNAEARFLGEVPVFNTIARIPGSAQPEEFVILGGHYDSWDGSSGALDNGTGAVAVMEAMRILKAAVPNPRRTIIGALWNGEEQGLNGSRAFVEDHPEILDRTHVVFNSDHGTGPVTFIPMQGFAAAGGYFGDWLARVPSEYADQVTLEIPGSPESGGTDHASFLCAGVPAFSFHVGAGRSGEVSTSSNRWDTSIYTWHTNRDSFDKIIFEDLRDDAVMTAMLVYLASEDPEIMPRDRRMMTEGAEWPKCRPPARSSAESNR</sequence>
<dbReference type="EMBL" id="UINC01000071">
    <property type="protein sequence ID" value="SUZ48499.1"/>
    <property type="molecule type" value="Genomic_DNA"/>
</dbReference>
<evidence type="ECO:0000256" key="16">
    <source>
        <dbReference type="ARBA" id="ARBA00023145"/>
    </source>
</evidence>
<evidence type="ECO:0000256" key="13">
    <source>
        <dbReference type="ARBA" id="ARBA00022833"/>
    </source>
</evidence>
<dbReference type="Gene3D" id="3.40.630.10">
    <property type="entry name" value="Zn peptidases"/>
    <property type="match status" value="1"/>
</dbReference>
<dbReference type="PANTHER" id="PTHR12053">
    <property type="entry name" value="PROTEASE FAMILY M28 PLASMA GLUTAMATE CARBOXYPEPTIDASE-RELATED"/>
    <property type="match status" value="1"/>
</dbReference>
<evidence type="ECO:0000256" key="2">
    <source>
        <dbReference type="ARBA" id="ARBA00004371"/>
    </source>
</evidence>
<evidence type="ECO:0000256" key="15">
    <source>
        <dbReference type="ARBA" id="ARBA00023049"/>
    </source>
</evidence>
<dbReference type="GO" id="GO:0005783">
    <property type="term" value="C:endoplasmic reticulum"/>
    <property type="evidence" value="ECO:0007669"/>
    <property type="project" value="UniProtKB-SubCell"/>
</dbReference>
<keyword evidence="16" id="KW-0865">Zymogen</keyword>
<dbReference type="GO" id="GO:0005576">
    <property type="term" value="C:extracellular region"/>
    <property type="evidence" value="ECO:0007669"/>
    <property type="project" value="UniProtKB-SubCell"/>
</dbReference>
<dbReference type="AlphaFoldDB" id="A0A381N207"/>
<accession>A0A381N207</accession>
<organism evidence="23">
    <name type="scientific">marine metagenome</name>
    <dbReference type="NCBI Taxonomy" id="408172"/>
    <lineage>
        <taxon>unclassified sequences</taxon>
        <taxon>metagenomes</taxon>
        <taxon>ecological metagenomes</taxon>
    </lineage>
</organism>
<evidence type="ECO:0000259" key="22">
    <source>
        <dbReference type="Pfam" id="PF04389"/>
    </source>
</evidence>
<evidence type="ECO:0000313" key="23">
    <source>
        <dbReference type="EMBL" id="SUZ48499.1"/>
    </source>
</evidence>
<evidence type="ECO:0000256" key="4">
    <source>
        <dbReference type="ARBA" id="ARBA00004613"/>
    </source>
</evidence>
<evidence type="ECO:0000256" key="11">
    <source>
        <dbReference type="ARBA" id="ARBA00022801"/>
    </source>
</evidence>
<keyword evidence="15" id="KW-0482">Metalloprotease</keyword>
<dbReference type="InterPro" id="IPR007484">
    <property type="entry name" value="Peptidase_M28"/>
</dbReference>
<keyword evidence="12" id="KW-0256">Endoplasmic reticulum</keyword>
<evidence type="ECO:0000256" key="19">
    <source>
        <dbReference type="ARBA" id="ARBA00025833"/>
    </source>
</evidence>
<dbReference type="PANTHER" id="PTHR12053:SF3">
    <property type="entry name" value="CARBOXYPEPTIDASE Q"/>
    <property type="match status" value="1"/>
</dbReference>
<keyword evidence="7" id="KW-0121">Carboxypeptidase</keyword>
<keyword evidence="10" id="KW-0732">Signal</keyword>
<protein>
    <recommendedName>
        <fullName evidence="5">Carboxypeptidase Q</fullName>
    </recommendedName>
    <alternativeName>
        <fullName evidence="20">Plasma glutamate carboxypeptidase</fullName>
    </alternativeName>
</protein>
<proteinExistence type="predicted"/>
<dbReference type="SUPFAM" id="SSF53187">
    <property type="entry name" value="Zn-dependent exopeptidases"/>
    <property type="match status" value="1"/>
</dbReference>
<evidence type="ECO:0000256" key="6">
    <source>
        <dbReference type="ARBA" id="ARBA00022525"/>
    </source>
</evidence>
<dbReference type="GO" id="GO:0004180">
    <property type="term" value="F:carboxypeptidase activity"/>
    <property type="evidence" value="ECO:0007669"/>
    <property type="project" value="UniProtKB-KW"/>
</dbReference>
<evidence type="ECO:0000256" key="1">
    <source>
        <dbReference type="ARBA" id="ARBA00004240"/>
    </source>
</evidence>
<evidence type="ECO:0000256" key="5">
    <source>
        <dbReference type="ARBA" id="ARBA00014116"/>
    </source>
</evidence>
<evidence type="ECO:0000256" key="12">
    <source>
        <dbReference type="ARBA" id="ARBA00022824"/>
    </source>
</evidence>
<evidence type="ECO:0000256" key="9">
    <source>
        <dbReference type="ARBA" id="ARBA00022723"/>
    </source>
</evidence>
<dbReference type="Gene3D" id="3.50.30.30">
    <property type="match status" value="1"/>
</dbReference>
<evidence type="ECO:0000256" key="21">
    <source>
        <dbReference type="SAM" id="MobiDB-lite"/>
    </source>
</evidence>
<keyword evidence="11" id="KW-0378">Hydrolase</keyword>
<evidence type="ECO:0000256" key="17">
    <source>
        <dbReference type="ARBA" id="ARBA00023180"/>
    </source>
</evidence>
<feature type="region of interest" description="Disordered" evidence="21">
    <location>
        <begin position="520"/>
        <end position="539"/>
    </location>
</feature>
<dbReference type="GO" id="GO:0070573">
    <property type="term" value="F:metallodipeptidase activity"/>
    <property type="evidence" value="ECO:0007669"/>
    <property type="project" value="InterPro"/>
</dbReference>
<dbReference type="GO" id="GO:0005794">
    <property type="term" value="C:Golgi apparatus"/>
    <property type="evidence" value="ECO:0007669"/>
    <property type="project" value="UniProtKB-SubCell"/>
</dbReference>
<dbReference type="Pfam" id="PF04389">
    <property type="entry name" value="Peptidase_M28"/>
    <property type="match status" value="1"/>
</dbReference>
<keyword evidence="14" id="KW-0333">Golgi apparatus</keyword>
<keyword evidence="6" id="KW-0964">Secreted</keyword>
<dbReference type="GO" id="GO:0046872">
    <property type="term" value="F:metal ion binding"/>
    <property type="evidence" value="ECO:0007669"/>
    <property type="project" value="UniProtKB-KW"/>
</dbReference>
<feature type="domain" description="Peptidase M28" evidence="22">
    <location>
        <begin position="293"/>
        <end position="486"/>
    </location>
</feature>
<evidence type="ECO:0000256" key="7">
    <source>
        <dbReference type="ARBA" id="ARBA00022645"/>
    </source>
</evidence>
<dbReference type="GO" id="GO:0006508">
    <property type="term" value="P:proteolysis"/>
    <property type="evidence" value="ECO:0007669"/>
    <property type="project" value="UniProtKB-KW"/>
</dbReference>
<evidence type="ECO:0000256" key="20">
    <source>
        <dbReference type="ARBA" id="ARBA00033328"/>
    </source>
</evidence>
<keyword evidence="18" id="KW-0458">Lysosome</keyword>
<dbReference type="InterPro" id="IPR039866">
    <property type="entry name" value="CPQ"/>
</dbReference>
<evidence type="ECO:0000256" key="8">
    <source>
        <dbReference type="ARBA" id="ARBA00022670"/>
    </source>
</evidence>
<evidence type="ECO:0000256" key="3">
    <source>
        <dbReference type="ARBA" id="ARBA00004555"/>
    </source>
</evidence>
<reference evidence="23" key="1">
    <citation type="submission" date="2018-05" db="EMBL/GenBank/DDBJ databases">
        <authorList>
            <person name="Lanie J.A."/>
            <person name="Ng W.-L."/>
            <person name="Kazmierczak K.M."/>
            <person name="Andrzejewski T.M."/>
            <person name="Davidsen T.M."/>
            <person name="Wayne K.J."/>
            <person name="Tettelin H."/>
            <person name="Glass J.I."/>
            <person name="Rusch D."/>
            <person name="Podicherti R."/>
            <person name="Tsui H.-C.T."/>
            <person name="Winkler M.E."/>
        </authorList>
    </citation>
    <scope>NUCLEOTIDE SEQUENCE</scope>
</reference>
<comment type="subunit">
    <text evidence="19">Homodimer. The monomeric form is inactive while the homodimer is active.</text>
</comment>
<evidence type="ECO:0000256" key="10">
    <source>
        <dbReference type="ARBA" id="ARBA00022729"/>
    </source>
</evidence>
<evidence type="ECO:0000256" key="18">
    <source>
        <dbReference type="ARBA" id="ARBA00023228"/>
    </source>
</evidence>
<keyword evidence="9" id="KW-0479">Metal-binding</keyword>
<comment type="subcellular location">
    <subcellularLocation>
        <location evidence="1">Endoplasmic reticulum</location>
    </subcellularLocation>
    <subcellularLocation>
        <location evidence="3">Golgi apparatus</location>
    </subcellularLocation>
    <subcellularLocation>
        <location evidence="2">Lysosome</location>
    </subcellularLocation>
    <subcellularLocation>
        <location evidence="4">Secreted</location>
    </subcellularLocation>
</comment>